<keyword evidence="1 4" id="KW-0560">Oxidoreductase</keyword>
<dbReference type="NCBIfam" id="TIGR00401">
    <property type="entry name" value="msrA"/>
    <property type="match status" value="1"/>
</dbReference>
<comment type="catalytic activity">
    <reaction evidence="2 4">
        <text>L-methionyl-[protein] + [thioredoxin]-disulfide + H2O = L-methionyl-(S)-S-oxide-[protein] + [thioredoxin]-dithiol</text>
        <dbReference type="Rhea" id="RHEA:14217"/>
        <dbReference type="Rhea" id="RHEA-COMP:10698"/>
        <dbReference type="Rhea" id="RHEA-COMP:10700"/>
        <dbReference type="Rhea" id="RHEA-COMP:12313"/>
        <dbReference type="Rhea" id="RHEA-COMP:12315"/>
        <dbReference type="ChEBI" id="CHEBI:15377"/>
        <dbReference type="ChEBI" id="CHEBI:16044"/>
        <dbReference type="ChEBI" id="CHEBI:29950"/>
        <dbReference type="ChEBI" id="CHEBI:44120"/>
        <dbReference type="ChEBI" id="CHEBI:50058"/>
        <dbReference type="EC" id="1.8.4.11"/>
    </reaction>
</comment>
<comment type="similarity">
    <text evidence="4">Belongs to the MsrA Met sulfoxide reductase family.</text>
</comment>
<name>A0A059FWB3_9PROT</name>
<evidence type="ECO:0000256" key="2">
    <source>
        <dbReference type="ARBA" id="ARBA00047806"/>
    </source>
</evidence>
<dbReference type="EC" id="1.8.4.11" evidence="4"/>
<evidence type="ECO:0000259" key="6">
    <source>
        <dbReference type="Pfam" id="PF01625"/>
    </source>
</evidence>
<reference evidence="7 8" key="1">
    <citation type="submission" date="2013-04" db="EMBL/GenBank/DDBJ databases">
        <title>Hyphomonas hirschiana VP5 Genome Sequencing.</title>
        <authorList>
            <person name="Lai Q."/>
            <person name="Shao Z."/>
        </authorList>
    </citation>
    <scope>NUCLEOTIDE SEQUENCE [LARGE SCALE GENOMIC DNA]</scope>
    <source>
        <strain evidence="7 8">VP5</strain>
    </source>
</reference>
<dbReference type="Proteomes" id="UP000025061">
    <property type="component" value="Unassembled WGS sequence"/>
</dbReference>
<proteinExistence type="inferred from homology"/>
<dbReference type="PANTHER" id="PTHR43774:SF1">
    <property type="entry name" value="PEPTIDE METHIONINE SULFOXIDE REDUCTASE MSRA 2"/>
    <property type="match status" value="1"/>
</dbReference>
<evidence type="ECO:0000313" key="7">
    <source>
        <dbReference type="EMBL" id="KCZ94743.1"/>
    </source>
</evidence>
<gene>
    <name evidence="4" type="primary">msrA</name>
    <name evidence="7" type="ORF">HHI_08113</name>
</gene>
<sequence>MRTLLLAAAAACLTACSNAALPQAASAEPAARAQAAENEAIAVFAGGCFWCIEAELEEVPGVRTVVSGYTGGTTPDPTYERMGDHAEAVEVIYDPAEVTYDQLLEVFWSNIDPTDEGGQFYDRGSQYRTAIYVLDDAQAAAARASLEANAKRLNQPIATAVIPATEFYPAEEYHQDYYLKEPDRYEAYKKGSRREETLKEVWQTE</sequence>
<keyword evidence="5" id="KW-0732">Signal</keyword>
<feature type="active site" evidence="4">
    <location>
        <position position="48"/>
    </location>
</feature>
<evidence type="ECO:0000256" key="5">
    <source>
        <dbReference type="SAM" id="SignalP"/>
    </source>
</evidence>
<organism evidence="7 8">
    <name type="scientific">Hyphomonas hirschiana VP5</name>
    <dbReference type="NCBI Taxonomy" id="1280951"/>
    <lineage>
        <taxon>Bacteria</taxon>
        <taxon>Pseudomonadati</taxon>
        <taxon>Pseudomonadota</taxon>
        <taxon>Alphaproteobacteria</taxon>
        <taxon>Hyphomonadales</taxon>
        <taxon>Hyphomonadaceae</taxon>
        <taxon>Hyphomonas</taxon>
    </lineage>
</organism>
<protein>
    <recommendedName>
        <fullName evidence="4">Peptide methionine sulfoxide reductase MsrA</fullName>
        <shortName evidence="4">Protein-methionine-S-oxide reductase</shortName>
        <ecNumber evidence="4">1.8.4.11</ecNumber>
    </recommendedName>
    <alternativeName>
        <fullName evidence="4">Peptide-methionine (S)-S-oxide reductase</fullName>
        <shortName evidence="4">Peptide Met(O) reductase</shortName>
    </alternativeName>
</protein>
<evidence type="ECO:0000313" key="8">
    <source>
        <dbReference type="Proteomes" id="UP000025061"/>
    </source>
</evidence>
<dbReference type="PATRIC" id="fig|1280951.3.peg.1637"/>
<dbReference type="OrthoDB" id="4174719at2"/>
<comment type="caution">
    <text evidence="7">The sequence shown here is derived from an EMBL/GenBank/DDBJ whole genome shotgun (WGS) entry which is preliminary data.</text>
</comment>
<evidence type="ECO:0000256" key="1">
    <source>
        <dbReference type="ARBA" id="ARBA00023002"/>
    </source>
</evidence>
<dbReference type="AlphaFoldDB" id="A0A059FWB3"/>
<dbReference type="Gene3D" id="3.30.1060.10">
    <property type="entry name" value="Peptide methionine sulphoxide reductase MsrA"/>
    <property type="match status" value="1"/>
</dbReference>
<dbReference type="GO" id="GO:0008113">
    <property type="term" value="F:peptide-methionine (S)-S-oxide reductase activity"/>
    <property type="evidence" value="ECO:0007669"/>
    <property type="project" value="UniProtKB-UniRule"/>
</dbReference>
<dbReference type="PANTHER" id="PTHR43774">
    <property type="entry name" value="PEPTIDE METHIONINE SULFOXIDE REDUCTASE"/>
    <property type="match status" value="1"/>
</dbReference>
<dbReference type="SUPFAM" id="SSF55068">
    <property type="entry name" value="Peptide methionine sulfoxide reductase"/>
    <property type="match status" value="1"/>
</dbReference>
<accession>A0A059FWB3</accession>
<feature type="chain" id="PRO_5001572720" description="Peptide methionine sulfoxide reductase MsrA" evidence="5">
    <location>
        <begin position="20"/>
        <end position="205"/>
    </location>
</feature>
<dbReference type="InterPro" id="IPR036509">
    <property type="entry name" value="Met_Sox_Rdtase_MsrA_sf"/>
</dbReference>
<dbReference type="HAMAP" id="MF_01401">
    <property type="entry name" value="MsrA"/>
    <property type="match status" value="1"/>
</dbReference>
<dbReference type="RefSeq" id="WP_011648461.1">
    <property type="nucleotide sequence ID" value="NZ_ARYI01000006.1"/>
</dbReference>
<comment type="function">
    <text evidence="4">Has an important function as a repair enzyme for proteins that have been inactivated by oxidation. Catalyzes the reversible oxidation-reduction of methionine sulfoxide in proteins to methionine.</text>
</comment>
<dbReference type="InterPro" id="IPR002569">
    <property type="entry name" value="Met_Sox_Rdtase_MsrA_dom"/>
</dbReference>
<feature type="signal peptide" evidence="5">
    <location>
        <begin position="1"/>
        <end position="19"/>
    </location>
</feature>
<dbReference type="GO" id="GO:0033744">
    <property type="term" value="F:L-methionine:thioredoxin-disulfide S-oxidoreductase activity"/>
    <property type="evidence" value="ECO:0007669"/>
    <property type="project" value="RHEA"/>
</dbReference>
<evidence type="ECO:0000256" key="4">
    <source>
        <dbReference type="HAMAP-Rule" id="MF_01401"/>
    </source>
</evidence>
<feature type="domain" description="Peptide methionine sulphoxide reductase MsrA" evidence="6">
    <location>
        <begin position="42"/>
        <end position="186"/>
    </location>
</feature>
<dbReference type="EMBL" id="ARYI01000006">
    <property type="protein sequence ID" value="KCZ94743.1"/>
    <property type="molecule type" value="Genomic_DNA"/>
</dbReference>
<dbReference type="Pfam" id="PF01625">
    <property type="entry name" value="PMSR"/>
    <property type="match status" value="1"/>
</dbReference>
<comment type="catalytic activity">
    <reaction evidence="3 4">
        <text>[thioredoxin]-disulfide + L-methionine + H2O = L-methionine (S)-S-oxide + [thioredoxin]-dithiol</text>
        <dbReference type="Rhea" id="RHEA:19993"/>
        <dbReference type="Rhea" id="RHEA-COMP:10698"/>
        <dbReference type="Rhea" id="RHEA-COMP:10700"/>
        <dbReference type="ChEBI" id="CHEBI:15377"/>
        <dbReference type="ChEBI" id="CHEBI:29950"/>
        <dbReference type="ChEBI" id="CHEBI:50058"/>
        <dbReference type="ChEBI" id="CHEBI:57844"/>
        <dbReference type="ChEBI" id="CHEBI:58772"/>
        <dbReference type="EC" id="1.8.4.11"/>
    </reaction>
</comment>
<keyword evidence="8" id="KW-1185">Reference proteome</keyword>
<evidence type="ECO:0000256" key="3">
    <source>
        <dbReference type="ARBA" id="ARBA00048782"/>
    </source>
</evidence>